<protein>
    <submittedName>
        <fullName evidence="3">Uncharacterized protein</fullName>
    </submittedName>
</protein>
<gene>
    <name evidence="3" type="ORF">WN55_07142</name>
</gene>
<keyword evidence="4" id="KW-1185">Reference proteome</keyword>
<keyword evidence="1" id="KW-0175">Coiled coil</keyword>
<feature type="compositionally biased region" description="Polar residues" evidence="2">
    <location>
        <begin position="549"/>
        <end position="563"/>
    </location>
</feature>
<feature type="region of interest" description="Disordered" evidence="2">
    <location>
        <begin position="538"/>
        <end position="563"/>
    </location>
</feature>
<name>A0A154P295_DUFNO</name>
<evidence type="ECO:0000313" key="4">
    <source>
        <dbReference type="Proteomes" id="UP000076502"/>
    </source>
</evidence>
<evidence type="ECO:0000313" key="3">
    <source>
        <dbReference type="EMBL" id="KZC06056.1"/>
    </source>
</evidence>
<evidence type="ECO:0000256" key="1">
    <source>
        <dbReference type="SAM" id="Coils"/>
    </source>
</evidence>
<evidence type="ECO:0000256" key="2">
    <source>
        <dbReference type="SAM" id="MobiDB-lite"/>
    </source>
</evidence>
<feature type="coiled-coil region" evidence="1">
    <location>
        <begin position="1169"/>
        <end position="1196"/>
    </location>
</feature>
<dbReference type="Proteomes" id="UP000076502">
    <property type="component" value="Unassembled WGS sequence"/>
</dbReference>
<dbReference type="STRING" id="178035.A0A154P295"/>
<sequence length="2523" mass="284731">MVVLPYNVEESNENLNDLYTKPPMVQMIPDLLKSENKAKISDDESRKEAIIDLSTLSTAENLVPTRNSHKTILKDPLSTTAKGQYKNHRETYSEVRTKAPLKETLKLDTAPVRFTFNLENLQKNEFTTEKTTTTRYPVYRNNGNKHSDLDIVYSTSVTEEPTTKSASKEITIDLGQSTTNHNVLTSNQWRYYAPPSTTLKPTMPSKFDKVPFLPTINADPEDPFTEISTRKSEVVSMDSKTAEALVMNTERPTALFVTPMSTETSPKVKYSSTYSVHSAGFRASTSTTTTTTTSMPMRPEVMDLLASIGLSPDNSSNVEDVYKKNKDILENKSQILDTNGVIPDTVSGLTSTGPNPVSILSQNTFESPGSQIKKGVQNLTPDVQLLFQRFGLQSPKLDQSTTTTEKTIINFNQYTNFKPLPTSSVKDQGMREFLARFGLGVGESRSQKSMKHTTETPSMIEVVPGNMKGILENMGLISNSRKPTKFAPKKTDDMESTETTKFHVFKPHEVNVDDEKQRIKINELLDTVKLVQEETADATTDSAKAASDQNGATTTPAAGVSSTSTNLMALEESFGGTTSVPDTSLPPRRKSGLYFLVDWNTFLEVGEDDKEKINLRFQPKAKVLNDTQTSCSMRITVPNPCPKIFSFYHLNDTSRILQVSIRSEMVPSSSGIRILLSILFSACVTKCLDYEDAVKKLNQPLVDTKSQRIPRDSKDVSSIWLDYEFNSGAGNREEPVVTDISINEYSKIPERGSNWQFLDVNGTDYLIHVEESILSFYKLDLDHALTNDPVILKINGVIVKYKVVGFNSFRTTVNPVVDVVAVLCVESDTGTLLQWYRLLGDGSFQFFSSWPVQKGVKDMEFIQHGNTNKLLLLSDNEMRLGKQYSLIDVYDINIDFATKAFSFWLCQRKQVPKVFDIQVCPNHESISLALQGVRDVILYEFRDTTVSSVIHELQTIKSHDLKNFVCFESGYLQFLAISGPEASLFHYFEGEFHYNTESEASFDVSEISWIKDVKLNTYRDESLLLVQLRNYTVIALAWQGHSFKRIQLPNNVLDQFDLSMVTVIPKFGFVLGNKFVKLHTELRDIRHPSQHNMERLLGLQHLLNARQERILDETEERLEKSYLKNPVVTGFWNISAMNATNAAITDNVTYHSVMVGSTNLTREDLGFNVTAYTETVQNLERKLDEIDSNLRIAVDSNTTELDFNSNVEVFGNVVVSGNLNVQEFTAQLINDVDALNKFRSQNEGVTEGTKRFSTIEAENLTVHSINGVPITDIHFRSSLENYRGIDFSKINRAKVEGHLSFEMINGVVWEELMKNVVWKNKNMIIPGNTIIEGTLIADTVELDTLNDLYYPDDYVLIDDDTSSKVIGSKSFNQLIVTNLKGVKTINGISIDDFVILHKDNVLNEEITFDNLEIEGSFQTFDISFHVEFHIDGDIRGIERKEVKLLNETSGVPSFIILSNLTVLGNVIFDKLFLNKRPLNFEDLLLKTDENVKITGTKTFLGNVGMKSDVAITSGMINGHAMKEFVTLDTDQEFPNLTKILSNVTFGNVTYGSIKRLESVLNKASTDAHCMRKTVVFKSPITVDDLSFDYINNASVEEFSSKFNDTIQNIIIKDLETETLTAEEIVPRVINGVDFANFTKSLSSSGSITEYSIDNLETENLNVKLMNGMSLDEINNLRDRLDTLLEDILKKNAILASLHVTGKIDASLINGKLLKDVYKADQMGSVIFKKDVHIENLTIRGSLNGFNFSERVNDTVLKTDRNIEVTGHKIFDVINCHEFQTVSLNEHSLKNILDPSREQVLTGPVVVNGSVTVLEKFNATGSIGDIPFQNLMDKLKPLGNNTYELRGTVLFSKNVTIENLFVNGFIQGIDFDDFLGTTISKHEDNVTISGVKVFHGSVTINDSFSVDEKLNGIDLKKFWDCAVFIDKPFFIKSRVVFKEDVEVKKDLIVKTDLQAKSIMGIDIDELKLTVLYLNRPTYVKENITLTDAIFESDIEVAMFNDFDMRLLISLKSEQILPVEVLRCRNVTVENLKVLGMINEQNLNNIQKTTFMVTGNQNITGNINFTGQVHARRGFNARRINGIDPTRIISLNSKGVLTGNYVFEKPIVFNQSLRVLGYLNGIDPHRWEAVAVTTNNSFQQIISGRWTINGSVHFENGASGSNILNGTSISDLAAILGQRHLEMDALMTETSENLRSICEDLTHLKHYAEKQLYRFNSFDYLQIIEYDNLIVSLHHFELDDLDYLTMSYNTCQMHVYLYNGKKFVQSANIPDFGVVDGWTTYRHDGALYFLTKGAKSCGRSSTNLWKLENDQFTALLRMINGKDEKRSLEGVNQEKAQLSLADDDAVKTVLQDGHPLFTGRQRTYEHNVRQTNNASLGMLFGNPVKLNFKAGIFNREMFLDYNEDTSKDRIFIFNNADGRILQTIKAHRPSSFAVLNFDGNIETLLVFVENRRNLRIYEYKGIQGFMYRDSIRMDIDKLYTFKIRKYPDLAKRYCLALIHENRLTILEANMYGEKVDMEPLTCLKH</sequence>
<reference evidence="3 4" key="1">
    <citation type="submission" date="2015-07" db="EMBL/GenBank/DDBJ databases">
        <title>The genome of Dufourea novaeangliae.</title>
        <authorList>
            <person name="Pan H."/>
            <person name="Kapheim K."/>
        </authorList>
    </citation>
    <scope>NUCLEOTIDE SEQUENCE [LARGE SCALE GENOMIC DNA]</scope>
    <source>
        <strain evidence="3">0120121106</strain>
        <tissue evidence="3">Whole body</tissue>
    </source>
</reference>
<organism evidence="3 4">
    <name type="scientific">Dufourea novaeangliae</name>
    <name type="common">Sweat bee</name>
    <dbReference type="NCBI Taxonomy" id="178035"/>
    <lineage>
        <taxon>Eukaryota</taxon>
        <taxon>Metazoa</taxon>
        <taxon>Ecdysozoa</taxon>
        <taxon>Arthropoda</taxon>
        <taxon>Hexapoda</taxon>
        <taxon>Insecta</taxon>
        <taxon>Pterygota</taxon>
        <taxon>Neoptera</taxon>
        <taxon>Endopterygota</taxon>
        <taxon>Hymenoptera</taxon>
        <taxon>Apocrita</taxon>
        <taxon>Aculeata</taxon>
        <taxon>Apoidea</taxon>
        <taxon>Anthophila</taxon>
        <taxon>Halictidae</taxon>
        <taxon>Rophitinae</taxon>
        <taxon>Dufourea</taxon>
    </lineage>
</organism>
<proteinExistence type="predicted"/>
<accession>A0A154P295</accession>
<feature type="compositionally biased region" description="Low complexity" evidence="2">
    <location>
        <begin position="538"/>
        <end position="548"/>
    </location>
</feature>
<dbReference type="OrthoDB" id="6022258at2759"/>
<dbReference type="EMBL" id="KQ434804">
    <property type="protein sequence ID" value="KZC06056.1"/>
    <property type="molecule type" value="Genomic_DNA"/>
</dbReference>